<evidence type="ECO:0000256" key="1">
    <source>
        <dbReference type="SAM" id="MobiDB-lite"/>
    </source>
</evidence>
<reference evidence="2" key="1">
    <citation type="submission" date="2023-08" db="EMBL/GenBank/DDBJ databases">
        <title>Chromosome-level Genome Assembly of mud carp (Cirrhinus molitorella).</title>
        <authorList>
            <person name="Liu H."/>
        </authorList>
    </citation>
    <scope>NUCLEOTIDE SEQUENCE</scope>
    <source>
        <strain evidence="2">Prfri</strain>
        <tissue evidence="2">Muscle</tissue>
    </source>
</reference>
<feature type="compositionally biased region" description="Basic and acidic residues" evidence="1">
    <location>
        <begin position="249"/>
        <end position="258"/>
    </location>
</feature>
<name>A0AA88PTR8_9TELE</name>
<feature type="compositionally biased region" description="Basic and acidic residues" evidence="1">
    <location>
        <begin position="159"/>
        <end position="196"/>
    </location>
</feature>
<feature type="compositionally biased region" description="Basic residues" evidence="1">
    <location>
        <begin position="239"/>
        <end position="248"/>
    </location>
</feature>
<protein>
    <submittedName>
        <fullName evidence="2">Uncharacterized protein</fullName>
    </submittedName>
</protein>
<dbReference type="Proteomes" id="UP001187343">
    <property type="component" value="Unassembled WGS sequence"/>
</dbReference>
<evidence type="ECO:0000313" key="3">
    <source>
        <dbReference type="Proteomes" id="UP001187343"/>
    </source>
</evidence>
<organism evidence="2 3">
    <name type="scientific">Cirrhinus molitorella</name>
    <name type="common">mud carp</name>
    <dbReference type="NCBI Taxonomy" id="172907"/>
    <lineage>
        <taxon>Eukaryota</taxon>
        <taxon>Metazoa</taxon>
        <taxon>Chordata</taxon>
        <taxon>Craniata</taxon>
        <taxon>Vertebrata</taxon>
        <taxon>Euteleostomi</taxon>
        <taxon>Actinopterygii</taxon>
        <taxon>Neopterygii</taxon>
        <taxon>Teleostei</taxon>
        <taxon>Ostariophysi</taxon>
        <taxon>Cypriniformes</taxon>
        <taxon>Cyprinidae</taxon>
        <taxon>Labeoninae</taxon>
        <taxon>Labeonini</taxon>
        <taxon>Cirrhinus</taxon>
    </lineage>
</organism>
<sequence length="258" mass="29313">MGMWRIFQESPGTLVSTSDIQPQKKDLQDACYALGVSSEGSIADMLNRLQELLNFKDIYPKLFLKLQKAGEKCVEADAILTDGEIKTEDLIQRLEKILSVPGTVAEKQLFMTEVILPEVLIQWLQSQNMCRYRAESVLLKCTSFPGMKREAVSSKARKSKPDKDLQLHEGCGRSGEQRTETNRKEGVKEKEEKAKERLRDFHKSGTAGYARMMSTMSESAQNADCLKKMDIGLMAAQRNTKKTSRIQRRRTESRRGKE</sequence>
<accession>A0AA88PTR8</accession>
<feature type="region of interest" description="Disordered" evidence="1">
    <location>
        <begin position="152"/>
        <end position="196"/>
    </location>
</feature>
<gene>
    <name evidence="2" type="ORF">Q8A67_012127</name>
</gene>
<dbReference type="AlphaFoldDB" id="A0AA88PTR8"/>
<comment type="caution">
    <text evidence="2">The sequence shown here is derived from an EMBL/GenBank/DDBJ whole genome shotgun (WGS) entry which is preliminary data.</text>
</comment>
<keyword evidence="3" id="KW-1185">Reference proteome</keyword>
<evidence type="ECO:0000313" key="2">
    <source>
        <dbReference type="EMBL" id="KAK2894898.1"/>
    </source>
</evidence>
<proteinExistence type="predicted"/>
<dbReference type="EMBL" id="JAUYZG010000011">
    <property type="protein sequence ID" value="KAK2894898.1"/>
    <property type="molecule type" value="Genomic_DNA"/>
</dbReference>
<feature type="region of interest" description="Disordered" evidence="1">
    <location>
        <begin position="235"/>
        <end position="258"/>
    </location>
</feature>